<dbReference type="SUPFAM" id="SSF55383">
    <property type="entry name" value="Copper amine oxidase, domain N"/>
    <property type="match status" value="1"/>
</dbReference>
<proteinExistence type="predicted"/>
<dbReference type="Pfam" id="PF07833">
    <property type="entry name" value="Cu_amine_oxidN1"/>
    <property type="match status" value="1"/>
</dbReference>
<gene>
    <name evidence="3" type="ORF">H9X83_03130</name>
</gene>
<feature type="chain" id="PRO_5046896866" description="Copper amine oxidase-like N-terminal domain-containing protein" evidence="1">
    <location>
        <begin position="20"/>
        <end position="512"/>
    </location>
</feature>
<dbReference type="RefSeq" id="WP_205133987.1">
    <property type="nucleotide sequence ID" value="NZ_JACSNT010000011.1"/>
</dbReference>
<accession>A0ABS2G6R4</accession>
<comment type="caution">
    <text evidence="3">The sequence shown here is derived from an EMBL/GenBank/DDBJ whole genome shotgun (WGS) entry which is preliminary data.</text>
</comment>
<name>A0ABS2G6R4_9FIRM</name>
<dbReference type="PROSITE" id="PS51257">
    <property type="entry name" value="PROKAR_LIPOPROTEIN"/>
    <property type="match status" value="1"/>
</dbReference>
<evidence type="ECO:0000259" key="2">
    <source>
        <dbReference type="Pfam" id="PF07833"/>
    </source>
</evidence>
<evidence type="ECO:0000313" key="3">
    <source>
        <dbReference type="EMBL" id="MBM6877154.1"/>
    </source>
</evidence>
<dbReference type="EMBL" id="JACSNV010000003">
    <property type="protein sequence ID" value="MBM6877154.1"/>
    <property type="molecule type" value="Genomic_DNA"/>
</dbReference>
<keyword evidence="4" id="KW-1185">Reference proteome</keyword>
<feature type="signal peptide" evidence="1">
    <location>
        <begin position="1"/>
        <end position="19"/>
    </location>
</feature>
<keyword evidence="1" id="KW-0732">Signal</keyword>
<evidence type="ECO:0000256" key="1">
    <source>
        <dbReference type="SAM" id="SignalP"/>
    </source>
</evidence>
<dbReference type="Proteomes" id="UP000729290">
    <property type="component" value="Unassembled WGS sequence"/>
</dbReference>
<evidence type="ECO:0000313" key="4">
    <source>
        <dbReference type="Proteomes" id="UP000729290"/>
    </source>
</evidence>
<protein>
    <recommendedName>
        <fullName evidence="2">Copper amine oxidase-like N-terminal domain-containing protein</fullName>
    </recommendedName>
</protein>
<organism evidence="3 4">
    <name type="scientific">Anaerotignum lactatifermentans</name>
    <dbReference type="NCBI Taxonomy" id="160404"/>
    <lineage>
        <taxon>Bacteria</taxon>
        <taxon>Bacillati</taxon>
        <taxon>Bacillota</taxon>
        <taxon>Clostridia</taxon>
        <taxon>Lachnospirales</taxon>
        <taxon>Anaerotignaceae</taxon>
        <taxon>Anaerotignum</taxon>
    </lineage>
</organism>
<reference evidence="3 4" key="1">
    <citation type="journal article" date="2021" name="Sci. Rep.">
        <title>The distribution of antibiotic resistance genes in chicken gut microbiota commensals.</title>
        <authorList>
            <person name="Juricova H."/>
            <person name="Matiasovicova J."/>
            <person name="Kubasova T."/>
            <person name="Cejkova D."/>
            <person name="Rychlik I."/>
        </authorList>
    </citation>
    <scope>NUCLEOTIDE SEQUENCE [LARGE SCALE GENOMIC DNA]</scope>
    <source>
        <strain evidence="3 4">An431b</strain>
    </source>
</reference>
<dbReference type="InterPro" id="IPR036582">
    <property type="entry name" value="Mao_N_sf"/>
</dbReference>
<sequence>MRRKIAAFLCAILCLAAFTGCSKEELGYLAMSADAVSTMKQSETTGSAEIYVDLDALKSVVAEVSLAAGSTQEMTDRLLADMSALTGKKTATLDYTVQMDLEEMSYMFDLDLTYDNQIYSFGRMYYGLKDGVYVSTEALWSAYRLLCEFTEDDGSFLYDEAFADEWKAQLNAEKYICVLDMNDLGLTREELDALMPEGSFDDLAKAALDLYRNGFSGFTTGMVTEIPDGYRIAATGKECAQLLADLLQYVADHPGEMLDALNAYLQASFAYANAAESDTAMVTDALADVKEDPSEMTAALLSAKAAVESVMADECYSILLDGFSYSADMVKQGDRYVSHESYSFKDGNKAVFTMNSTSTMAAKPNGVVFPSQSVSLDEVTAKTTALVDKYDPVTGVTMTWYPADASSTAVLQKTRQTEVGALMGSDTTLVDYVIQDGRAYLPLRDVCDALGVEVVWDANTRTASAVVDGTAVQLDSQLYDGVSYLAVRGFDALGYTVSYVNEDGTHMATLAK</sequence>
<dbReference type="InterPro" id="IPR012854">
    <property type="entry name" value="Cu_amine_oxidase-like_N"/>
</dbReference>
<feature type="domain" description="Copper amine oxidase-like N-terminal" evidence="2">
    <location>
        <begin position="432"/>
        <end position="475"/>
    </location>
</feature>